<dbReference type="Pfam" id="PF05977">
    <property type="entry name" value="MFS_3"/>
    <property type="match status" value="1"/>
</dbReference>
<feature type="transmembrane region" description="Helical" evidence="7">
    <location>
        <begin position="20"/>
        <end position="43"/>
    </location>
</feature>
<evidence type="ECO:0000256" key="1">
    <source>
        <dbReference type="ARBA" id="ARBA00004429"/>
    </source>
</evidence>
<dbReference type="PANTHER" id="PTHR23513:SF9">
    <property type="entry name" value="ENTEROBACTIN EXPORTER ENTS"/>
    <property type="match status" value="1"/>
</dbReference>
<evidence type="ECO:0000256" key="6">
    <source>
        <dbReference type="ARBA" id="ARBA00023136"/>
    </source>
</evidence>
<accession>A0A4Q7J6S0</accession>
<dbReference type="PANTHER" id="PTHR23513">
    <property type="entry name" value="INTEGRAL MEMBRANE EFFLUX PROTEIN-RELATED"/>
    <property type="match status" value="1"/>
</dbReference>
<evidence type="ECO:0000256" key="5">
    <source>
        <dbReference type="ARBA" id="ARBA00022989"/>
    </source>
</evidence>
<feature type="transmembrane region" description="Helical" evidence="7">
    <location>
        <begin position="288"/>
        <end position="307"/>
    </location>
</feature>
<feature type="transmembrane region" description="Helical" evidence="7">
    <location>
        <begin position="259"/>
        <end position="276"/>
    </location>
</feature>
<evidence type="ECO:0000256" key="4">
    <source>
        <dbReference type="ARBA" id="ARBA00022692"/>
    </source>
</evidence>
<dbReference type="InterPro" id="IPR020846">
    <property type="entry name" value="MFS_dom"/>
</dbReference>
<dbReference type="PROSITE" id="PS50850">
    <property type="entry name" value="MFS"/>
    <property type="match status" value="1"/>
</dbReference>
<evidence type="ECO:0000256" key="7">
    <source>
        <dbReference type="SAM" id="Phobius"/>
    </source>
</evidence>
<keyword evidence="2" id="KW-0813">Transport</keyword>
<dbReference type="CDD" id="cd06173">
    <property type="entry name" value="MFS_MefA_like"/>
    <property type="match status" value="1"/>
</dbReference>
<dbReference type="SUPFAM" id="SSF103473">
    <property type="entry name" value="MFS general substrate transporter"/>
    <property type="match status" value="1"/>
</dbReference>
<dbReference type="InterPro" id="IPR036259">
    <property type="entry name" value="MFS_trans_sf"/>
</dbReference>
<comment type="subcellular location">
    <subcellularLocation>
        <location evidence="1">Cell inner membrane</location>
        <topology evidence="1">Multi-pass membrane protein</topology>
    </subcellularLocation>
</comment>
<sequence length="412" mass="41766">MVSLLVDVGPLRSAPAFRRLWIGQTCSGLGGQMSLVAVLFQVWEATNSPVWTGFVGLAQAIPVILFGLFAGTVIDRVDRRSFYLVMVIGQAACAVLLAVQGFTGGVPVVVVLLLVAAQSSFGAGAGPAARTFLPRLLPETRLAAGLALNRISFQGAMLAGPALGGVVLGAWGAGVCYLIDAVLFGLAFYGAFGLPPMRPDGDPARPGLRGVADGLTFLVRTPVVRGALLTDLAATVFAMPMSLFPLVNAERFGGDPRTLGLFLSAVAVGGVAASVLSGTFTRQPRTGWVVLAASATWGVALALFGIAPDAWTGLALLVVAGAADTVAVVSRSTIVQLATPDGMRGRVMAAEQIIGQAGPELGNLRGGLVAGATSGAVALSSGGLLAVAGVVLVGAATPGLRRFSVRARGRDA</sequence>
<dbReference type="Proteomes" id="UP000292003">
    <property type="component" value="Unassembled WGS sequence"/>
</dbReference>
<keyword evidence="6 7" id="KW-0472">Membrane</keyword>
<dbReference type="EMBL" id="SFCC01000009">
    <property type="protein sequence ID" value="RZQ62546.1"/>
    <property type="molecule type" value="Genomic_DNA"/>
</dbReference>
<dbReference type="Gene3D" id="1.20.1250.20">
    <property type="entry name" value="MFS general substrate transporter like domains"/>
    <property type="match status" value="1"/>
</dbReference>
<name>A0A4Q7J6S0_9PSEU</name>
<keyword evidence="4 7" id="KW-0812">Transmembrane</keyword>
<feature type="transmembrane region" description="Helical" evidence="7">
    <location>
        <begin position="376"/>
        <end position="400"/>
    </location>
</feature>
<dbReference type="OrthoDB" id="5494559at2"/>
<dbReference type="GO" id="GO:0022857">
    <property type="term" value="F:transmembrane transporter activity"/>
    <property type="evidence" value="ECO:0007669"/>
    <property type="project" value="InterPro"/>
</dbReference>
<keyword evidence="10" id="KW-1185">Reference proteome</keyword>
<organism evidence="9 10">
    <name type="scientific">Amycolatopsis suaedae</name>
    <dbReference type="NCBI Taxonomy" id="2510978"/>
    <lineage>
        <taxon>Bacteria</taxon>
        <taxon>Bacillati</taxon>
        <taxon>Actinomycetota</taxon>
        <taxon>Actinomycetes</taxon>
        <taxon>Pseudonocardiales</taxon>
        <taxon>Pseudonocardiaceae</taxon>
        <taxon>Amycolatopsis</taxon>
    </lineage>
</organism>
<keyword evidence="5 7" id="KW-1133">Transmembrane helix</keyword>
<protein>
    <submittedName>
        <fullName evidence="9">MFS transporter</fullName>
    </submittedName>
</protein>
<comment type="caution">
    <text evidence="9">The sequence shown here is derived from an EMBL/GenBank/DDBJ whole genome shotgun (WGS) entry which is preliminary data.</text>
</comment>
<evidence type="ECO:0000313" key="9">
    <source>
        <dbReference type="EMBL" id="RZQ62546.1"/>
    </source>
</evidence>
<evidence type="ECO:0000259" key="8">
    <source>
        <dbReference type="PROSITE" id="PS50850"/>
    </source>
</evidence>
<proteinExistence type="predicted"/>
<feature type="transmembrane region" description="Helical" evidence="7">
    <location>
        <begin position="49"/>
        <end position="70"/>
    </location>
</feature>
<evidence type="ECO:0000256" key="3">
    <source>
        <dbReference type="ARBA" id="ARBA00022475"/>
    </source>
</evidence>
<dbReference type="InterPro" id="IPR010290">
    <property type="entry name" value="TM_effector"/>
</dbReference>
<dbReference type="AlphaFoldDB" id="A0A4Q7J6S0"/>
<reference evidence="9 10" key="1">
    <citation type="submission" date="2019-02" db="EMBL/GenBank/DDBJ databases">
        <title>Draft genome sequence of Amycolatopsis sp. 8-3EHSu isolated from roots of Suaeda maritima.</title>
        <authorList>
            <person name="Duangmal K."/>
            <person name="Chantavorakit T."/>
        </authorList>
    </citation>
    <scope>NUCLEOTIDE SEQUENCE [LARGE SCALE GENOMIC DNA]</scope>
    <source>
        <strain evidence="9 10">8-3EHSu</strain>
    </source>
</reference>
<evidence type="ECO:0000313" key="10">
    <source>
        <dbReference type="Proteomes" id="UP000292003"/>
    </source>
</evidence>
<feature type="transmembrane region" description="Helical" evidence="7">
    <location>
        <begin position="177"/>
        <end position="195"/>
    </location>
</feature>
<gene>
    <name evidence="9" type="ORF">EWH70_19575</name>
</gene>
<feature type="domain" description="Major facilitator superfamily (MFS) profile" evidence="8">
    <location>
        <begin position="219"/>
        <end position="412"/>
    </location>
</feature>
<keyword evidence="3" id="KW-1003">Cell membrane</keyword>
<dbReference type="GO" id="GO:0005886">
    <property type="term" value="C:plasma membrane"/>
    <property type="evidence" value="ECO:0007669"/>
    <property type="project" value="UniProtKB-SubCell"/>
</dbReference>
<feature type="transmembrane region" description="Helical" evidence="7">
    <location>
        <begin position="228"/>
        <end position="247"/>
    </location>
</feature>
<evidence type="ECO:0000256" key="2">
    <source>
        <dbReference type="ARBA" id="ARBA00022448"/>
    </source>
</evidence>